<dbReference type="PRINTS" id="PR01651">
    <property type="entry name" value="SECGEXPORT"/>
</dbReference>
<evidence type="ECO:0000256" key="3">
    <source>
        <dbReference type="ARBA" id="ARBA00017876"/>
    </source>
</evidence>
<dbReference type="PANTHER" id="PTHR34182">
    <property type="entry name" value="PROTEIN-EXPORT MEMBRANE PROTEIN SECG"/>
    <property type="match status" value="1"/>
</dbReference>
<sequence>MSSMFNLVVIIQVVSALAIIGLVLLQHGKGADMGAAFGSGASGSLFGATGSSNFMSKSTGVAAAIFFSATLALAYISTQHNNGAVSGGVMDKALPTVPATAPTTGSAGIPNAPTPAPAAPAGQPTAPAAQTPAPAPANSIPK</sequence>
<keyword evidence="4 11" id="KW-0813">Transport</keyword>
<gene>
    <name evidence="13" type="primary">secG</name>
    <name evidence="13" type="ORF">SR858_17780</name>
</gene>
<evidence type="ECO:0000256" key="2">
    <source>
        <dbReference type="ARBA" id="ARBA00008445"/>
    </source>
</evidence>
<comment type="similarity">
    <text evidence="2 11">Belongs to the SecG family.</text>
</comment>
<evidence type="ECO:0000256" key="12">
    <source>
        <dbReference type="SAM" id="MobiDB-lite"/>
    </source>
</evidence>
<feature type="region of interest" description="Disordered" evidence="12">
    <location>
        <begin position="96"/>
        <end position="142"/>
    </location>
</feature>
<keyword evidence="8 11" id="KW-1133">Transmembrane helix</keyword>
<keyword evidence="6 11" id="KW-0812">Transmembrane</keyword>
<dbReference type="GeneID" id="43162233"/>
<comment type="subcellular location">
    <subcellularLocation>
        <location evidence="1 11">Cell membrane</location>
        <topology evidence="1 11">Multi-pass membrane protein</topology>
    </subcellularLocation>
</comment>
<evidence type="ECO:0000256" key="6">
    <source>
        <dbReference type="ARBA" id="ARBA00022692"/>
    </source>
</evidence>
<keyword evidence="7 11" id="KW-0653">Protein transport</keyword>
<name>A0ABZ0XT42_9BURK</name>
<feature type="compositionally biased region" description="Low complexity" evidence="12">
    <location>
        <begin position="119"/>
        <end position="142"/>
    </location>
</feature>
<evidence type="ECO:0000256" key="11">
    <source>
        <dbReference type="RuleBase" id="RU365087"/>
    </source>
</evidence>
<evidence type="ECO:0000256" key="4">
    <source>
        <dbReference type="ARBA" id="ARBA00022448"/>
    </source>
</evidence>
<evidence type="ECO:0000256" key="1">
    <source>
        <dbReference type="ARBA" id="ARBA00004651"/>
    </source>
</evidence>
<feature type="transmembrane region" description="Helical" evidence="11">
    <location>
        <begin position="54"/>
        <end position="76"/>
    </location>
</feature>
<dbReference type="PANTHER" id="PTHR34182:SF1">
    <property type="entry name" value="PROTEIN-EXPORT MEMBRANE PROTEIN SECG"/>
    <property type="match status" value="1"/>
</dbReference>
<dbReference type="InterPro" id="IPR004692">
    <property type="entry name" value="SecG"/>
</dbReference>
<evidence type="ECO:0000256" key="9">
    <source>
        <dbReference type="ARBA" id="ARBA00023010"/>
    </source>
</evidence>
<keyword evidence="14" id="KW-1185">Reference proteome</keyword>
<comment type="caution">
    <text evidence="11">Lacks conserved residue(s) required for the propagation of feature annotation.</text>
</comment>
<keyword evidence="10 11" id="KW-0472">Membrane</keyword>
<keyword evidence="9 11" id="KW-0811">Translocation</keyword>
<feature type="compositionally biased region" description="Low complexity" evidence="12">
    <location>
        <begin position="96"/>
        <end position="111"/>
    </location>
</feature>
<evidence type="ECO:0000256" key="8">
    <source>
        <dbReference type="ARBA" id="ARBA00022989"/>
    </source>
</evidence>
<comment type="function">
    <text evidence="11">Involved in protein export. Participates in an early event of protein translocation.</text>
</comment>
<dbReference type="Pfam" id="PF03840">
    <property type="entry name" value="SecG"/>
    <property type="match status" value="1"/>
</dbReference>
<dbReference type="RefSeq" id="WP_019920335.1">
    <property type="nucleotide sequence ID" value="NZ_CP140152.1"/>
</dbReference>
<reference evidence="13 14" key="1">
    <citation type="submission" date="2023-11" db="EMBL/GenBank/DDBJ databases">
        <title>MicrobeMod: A computational toolkit for identifying prokaryotic methylation and restriction-modification with nanopore sequencing.</title>
        <authorList>
            <person name="Crits-Christoph A."/>
            <person name="Kang S.C."/>
            <person name="Lee H."/>
            <person name="Ostrov N."/>
        </authorList>
    </citation>
    <scope>NUCLEOTIDE SEQUENCE [LARGE SCALE GENOMIC DNA]</scope>
    <source>
        <strain evidence="13 14">ATCC 25935</strain>
    </source>
</reference>
<dbReference type="Proteomes" id="UP001326110">
    <property type="component" value="Chromosome"/>
</dbReference>
<evidence type="ECO:0000313" key="14">
    <source>
        <dbReference type="Proteomes" id="UP001326110"/>
    </source>
</evidence>
<evidence type="ECO:0000256" key="7">
    <source>
        <dbReference type="ARBA" id="ARBA00022927"/>
    </source>
</evidence>
<organism evidence="13 14">
    <name type="scientific">Duganella zoogloeoides</name>
    <dbReference type="NCBI Taxonomy" id="75659"/>
    <lineage>
        <taxon>Bacteria</taxon>
        <taxon>Pseudomonadati</taxon>
        <taxon>Pseudomonadota</taxon>
        <taxon>Betaproteobacteria</taxon>
        <taxon>Burkholderiales</taxon>
        <taxon>Oxalobacteraceae</taxon>
        <taxon>Telluria group</taxon>
        <taxon>Duganella</taxon>
    </lineage>
</organism>
<dbReference type="NCBIfam" id="TIGR00810">
    <property type="entry name" value="secG"/>
    <property type="match status" value="1"/>
</dbReference>
<proteinExistence type="inferred from homology"/>
<evidence type="ECO:0000256" key="10">
    <source>
        <dbReference type="ARBA" id="ARBA00023136"/>
    </source>
</evidence>
<accession>A0ABZ0XT42</accession>
<evidence type="ECO:0000256" key="5">
    <source>
        <dbReference type="ARBA" id="ARBA00022475"/>
    </source>
</evidence>
<protein>
    <recommendedName>
        <fullName evidence="3 11">Protein-export membrane protein SecG</fullName>
    </recommendedName>
</protein>
<evidence type="ECO:0000313" key="13">
    <source>
        <dbReference type="EMBL" id="WQH02907.1"/>
    </source>
</evidence>
<dbReference type="EMBL" id="CP140152">
    <property type="protein sequence ID" value="WQH02907.1"/>
    <property type="molecule type" value="Genomic_DNA"/>
</dbReference>
<keyword evidence="5 11" id="KW-1003">Cell membrane</keyword>